<evidence type="ECO:0000313" key="2">
    <source>
        <dbReference type="EMBL" id="VFK10457.1"/>
    </source>
</evidence>
<organism evidence="3">
    <name type="scientific">Candidatus Kentrum sp. LPFa</name>
    <dbReference type="NCBI Taxonomy" id="2126335"/>
    <lineage>
        <taxon>Bacteria</taxon>
        <taxon>Pseudomonadati</taxon>
        <taxon>Pseudomonadota</taxon>
        <taxon>Gammaproteobacteria</taxon>
        <taxon>Candidatus Kentrum</taxon>
    </lineage>
</organism>
<dbReference type="GO" id="GO:0006313">
    <property type="term" value="P:DNA transposition"/>
    <property type="evidence" value="ECO:0007669"/>
    <property type="project" value="InterPro"/>
</dbReference>
<dbReference type="EMBL" id="CAADFP010000040">
    <property type="protein sequence ID" value="VFK26907.1"/>
    <property type="molecule type" value="Genomic_DNA"/>
</dbReference>
<dbReference type="SUPFAM" id="SSF143422">
    <property type="entry name" value="Transposase IS200-like"/>
    <property type="match status" value="1"/>
</dbReference>
<dbReference type="PANTHER" id="PTHR36966">
    <property type="entry name" value="REP-ASSOCIATED TYROSINE TRANSPOSASE"/>
    <property type="match status" value="1"/>
</dbReference>
<evidence type="ECO:0000313" key="3">
    <source>
        <dbReference type="EMBL" id="VFK26907.1"/>
    </source>
</evidence>
<dbReference type="EMBL" id="CAADFM010000038">
    <property type="protein sequence ID" value="VFK10457.1"/>
    <property type="molecule type" value="Genomic_DNA"/>
</dbReference>
<accession>A0A450XCA7</accession>
<dbReference type="GO" id="GO:0004803">
    <property type="term" value="F:transposase activity"/>
    <property type="evidence" value="ECO:0007669"/>
    <property type="project" value="InterPro"/>
</dbReference>
<gene>
    <name evidence="2" type="ORF">BECKLPF1236A_GA0070988_1003812</name>
    <name evidence="3" type="ORF">BECKLPF1236C_GA0070990_1004011</name>
</gene>
<sequence length="178" mass="21154">MYYRRIFHFGATYFFTVNLADRSSSLLVGRIDILRSVVGEVYRAHPFEIIAWVMLPEHLHAIWRMPDGDADYPMRWSLIKAGFSRALPKVEKIGQSRTKKGERGIWQRRYWEHMIRDDPDLERHVDYIHYNPVKHGCVRRAVDWEFSTFHRYVRAGWIPENWGGETISDTVGWGERST</sequence>
<dbReference type="InterPro" id="IPR036515">
    <property type="entry name" value="Transposase_17_sf"/>
</dbReference>
<feature type="domain" description="Transposase IS200-like" evidence="1">
    <location>
        <begin position="8"/>
        <end position="131"/>
    </location>
</feature>
<dbReference type="SMART" id="SM01321">
    <property type="entry name" value="Y1_Tnp"/>
    <property type="match status" value="1"/>
</dbReference>
<proteinExistence type="predicted"/>
<dbReference type="InterPro" id="IPR052715">
    <property type="entry name" value="RAYT_transposase"/>
</dbReference>
<dbReference type="AlphaFoldDB" id="A0A450XCA7"/>
<dbReference type="NCBIfam" id="NF047646">
    <property type="entry name" value="REP_Tyr_transpos"/>
    <property type="match status" value="1"/>
</dbReference>
<dbReference type="GO" id="GO:0043565">
    <property type="term" value="F:sequence-specific DNA binding"/>
    <property type="evidence" value="ECO:0007669"/>
    <property type="project" value="TreeGrafter"/>
</dbReference>
<name>A0A450XCA7_9GAMM</name>
<dbReference type="InterPro" id="IPR002686">
    <property type="entry name" value="Transposase_17"/>
</dbReference>
<evidence type="ECO:0000259" key="1">
    <source>
        <dbReference type="SMART" id="SM01321"/>
    </source>
</evidence>
<dbReference type="Gene3D" id="3.30.70.1290">
    <property type="entry name" value="Transposase IS200-like"/>
    <property type="match status" value="1"/>
</dbReference>
<dbReference type="PANTHER" id="PTHR36966:SF1">
    <property type="entry name" value="REP-ASSOCIATED TYROSINE TRANSPOSASE"/>
    <property type="match status" value="1"/>
</dbReference>
<reference evidence="3" key="1">
    <citation type="submission" date="2019-02" db="EMBL/GenBank/DDBJ databases">
        <authorList>
            <person name="Gruber-Vodicka R. H."/>
            <person name="Seah K. B. B."/>
        </authorList>
    </citation>
    <scope>NUCLEOTIDE SEQUENCE</scope>
    <source>
        <strain evidence="2">BECK_S312</strain>
        <strain evidence="3">BECK_S426</strain>
    </source>
</reference>
<protein>
    <submittedName>
        <fullName evidence="3">Putative transposase</fullName>
    </submittedName>
</protein>